<dbReference type="KEGG" id="gtr:GLOTRDRAFT_121267"/>
<dbReference type="STRING" id="670483.S7Q8J8"/>
<dbReference type="EMBL" id="KB469301">
    <property type="protein sequence ID" value="EPQ55852.1"/>
    <property type="molecule type" value="Genomic_DNA"/>
</dbReference>
<gene>
    <name evidence="2" type="ORF">GLOTRDRAFT_121267</name>
</gene>
<organism evidence="2 3">
    <name type="scientific">Gloeophyllum trabeum (strain ATCC 11539 / FP-39264 / Madison 617)</name>
    <name type="common">Brown rot fungus</name>
    <dbReference type="NCBI Taxonomy" id="670483"/>
    <lineage>
        <taxon>Eukaryota</taxon>
        <taxon>Fungi</taxon>
        <taxon>Dikarya</taxon>
        <taxon>Basidiomycota</taxon>
        <taxon>Agaricomycotina</taxon>
        <taxon>Agaricomycetes</taxon>
        <taxon>Gloeophyllales</taxon>
        <taxon>Gloeophyllaceae</taxon>
        <taxon>Gloeophyllum</taxon>
    </lineage>
</organism>
<keyword evidence="1" id="KW-1133">Transmembrane helix</keyword>
<keyword evidence="3" id="KW-1185">Reference proteome</keyword>
<feature type="transmembrane region" description="Helical" evidence="1">
    <location>
        <begin position="139"/>
        <end position="162"/>
    </location>
</feature>
<dbReference type="OrthoDB" id="3357408at2759"/>
<dbReference type="GeneID" id="19300727"/>
<name>S7Q8J8_GLOTA</name>
<proteinExistence type="predicted"/>
<evidence type="ECO:0000256" key="1">
    <source>
        <dbReference type="SAM" id="Phobius"/>
    </source>
</evidence>
<keyword evidence="1" id="KW-0472">Membrane</keyword>
<dbReference type="Proteomes" id="UP000030669">
    <property type="component" value="Unassembled WGS sequence"/>
</dbReference>
<sequence>MPILPSILQVQRQDFISLWVQSLLLGLYSVVFAGSLHLLFTRRHTDSGPKSLLAVTVLLFVLSATQVALNFTLVLISSFSVGGMLDNGTGSPDGLSASVINLNNVLATVGIFLVVTNNVVADCLLTWRCYIIWGRRRLIIAFPVLLIVAGTVAGFVQGGYYIKGYLLYVATSAAPGDPSPAVLEEVAAISQLQNDLGEVFYSMTFACNVLMTALIAFRVLWVSKDIKKSAPAIDSNLYRKIIALFIESGGVHSLFLLLSTATGFSSSTGLAEAFTIVSSIAVITAGLSPTLIIVMLALGKTAEQTSMAKTTIAFAAPAPLAPSVDSFSNSFQRGGNGDEGMGDSVLHFVEAPPVPEKALPVNQP</sequence>
<evidence type="ECO:0000313" key="2">
    <source>
        <dbReference type="EMBL" id="EPQ55852.1"/>
    </source>
</evidence>
<feature type="transmembrane region" description="Helical" evidence="1">
    <location>
        <begin position="52"/>
        <end position="85"/>
    </location>
</feature>
<feature type="transmembrane region" description="Helical" evidence="1">
    <location>
        <begin position="18"/>
        <end position="40"/>
    </location>
</feature>
<dbReference type="OMA" id="WGFIDLR"/>
<feature type="transmembrane region" description="Helical" evidence="1">
    <location>
        <begin position="273"/>
        <end position="299"/>
    </location>
</feature>
<dbReference type="HOGENOM" id="CLU_044614_2_1_1"/>
<protein>
    <submittedName>
        <fullName evidence="2">Uncharacterized protein</fullName>
    </submittedName>
</protein>
<reference evidence="2 3" key="1">
    <citation type="journal article" date="2012" name="Science">
        <title>The Paleozoic origin of enzymatic lignin decomposition reconstructed from 31 fungal genomes.</title>
        <authorList>
            <person name="Floudas D."/>
            <person name="Binder M."/>
            <person name="Riley R."/>
            <person name="Barry K."/>
            <person name="Blanchette R.A."/>
            <person name="Henrissat B."/>
            <person name="Martinez A.T."/>
            <person name="Otillar R."/>
            <person name="Spatafora J.W."/>
            <person name="Yadav J.S."/>
            <person name="Aerts A."/>
            <person name="Benoit I."/>
            <person name="Boyd A."/>
            <person name="Carlson A."/>
            <person name="Copeland A."/>
            <person name="Coutinho P.M."/>
            <person name="de Vries R.P."/>
            <person name="Ferreira P."/>
            <person name="Findley K."/>
            <person name="Foster B."/>
            <person name="Gaskell J."/>
            <person name="Glotzer D."/>
            <person name="Gorecki P."/>
            <person name="Heitman J."/>
            <person name="Hesse C."/>
            <person name="Hori C."/>
            <person name="Igarashi K."/>
            <person name="Jurgens J.A."/>
            <person name="Kallen N."/>
            <person name="Kersten P."/>
            <person name="Kohler A."/>
            <person name="Kuees U."/>
            <person name="Kumar T.K.A."/>
            <person name="Kuo A."/>
            <person name="LaButti K."/>
            <person name="Larrondo L.F."/>
            <person name="Lindquist E."/>
            <person name="Ling A."/>
            <person name="Lombard V."/>
            <person name="Lucas S."/>
            <person name="Lundell T."/>
            <person name="Martin R."/>
            <person name="McLaughlin D.J."/>
            <person name="Morgenstern I."/>
            <person name="Morin E."/>
            <person name="Murat C."/>
            <person name="Nagy L.G."/>
            <person name="Nolan M."/>
            <person name="Ohm R.A."/>
            <person name="Patyshakuliyeva A."/>
            <person name="Rokas A."/>
            <person name="Ruiz-Duenas F.J."/>
            <person name="Sabat G."/>
            <person name="Salamov A."/>
            <person name="Samejima M."/>
            <person name="Schmutz J."/>
            <person name="Slot J.C."/>
            <person name="St John F."/>
            <person name="Stenlid J."/>
            <person name="Sun H."/>
            <person name="Sun S."/>
            <person name="Syed K."/>
            <person name="Tsang A."/>
            <person name="Wiebenga A."/>
            <person name="Young D."/>
            <person name="Pisabarro A."/>
            <person name="Eastwood D.C."/>
            <person name="Martin F."/>
            <person name="Cullen D."/>
            <person name="Grigoriev I.V."/>
            <person name="Hibbett D.S."/>
        </authorList>
    </citation>
    <scope>NUCLEOTIDE SEQUENCE [LARGE SCALE GENOMIC DNA]</scope>
    <source>
        <strain evidence="2 3">ATCC 11539</strain>
    </source>
</reference>
<keyword evidence="1" id="KW-0812">Transmembrane</keyword>
<dbReference type="AlphaFoldDB" id="S7Q8J8"/>
<accession>S7Q8J8</accession>
<dbReference type="RefSeq" id="XP_007865880.1">
    <property type="nucleotide sequence ID" value="XM_007867689.1"/>
</dbReference>
<feature type="transmembrane region" description="Helical" evidence="1">
    <location>
        <begin position="105"/>
        <end position="127"/>
    </location>
</feature>
<feature type="transmembrane region" description="Helical" evidence="1">
    <location>
        <begin position="199"/>
        <end position="221"/>
    </location>
</feature>
<evidence type="ECO:0000313" key="3">
    <source>
        <dbReference type="Proteomes" id="UP000030669"/>
    </source>
</evidence>
<feature type="transmembrane region" description="Helical" evidence="1">
    <location>
        <begin position="241"/>
        <end position="261"/>
    </location>
</feature>